<name>A0A4S2MN77_9PEZI</name>
<evidence type="ECO:0000313" key="2">
    <source>
        <dbReference type="Proteomes" id="UP000298138"/>
    </source>
</evidence>
<sequence>MRIDEGFVGAIQEAEKLEVDKQDPLGKRAVEIGSVRGDINTCIHSIFQVSNGFHLAQILAISDKESRGRHYTKEWPEELRETLRLVLRDMLIRLHEVVDGDEDDVGRIQTVGILNAGLKLQMIRCWGKKKGGVILYRTSDIHEYPEVVEKIDKLWHLLKLMMLMRVVIEEVSEVVCRKKKKRKDVEDLLMGHMNG</sequence>
<gene>
    <name evidence="1" type="ORF">EX30DRAFT_375308</name>
</gene>
<keyword evidence="2" id="KW-1185">Reference proteome</keyword>
<organism evidence="1 2">
    <name type="scientific">Ascodesmis nigricans</name>
    <dbReference type="NCBI Taxonomy" id="341454"/>
    <lineage>
        <taxon>Eukaryota</taxon>
        <taxon>Fungi</taxon>
        <taxon>Dikarya</taxon>
        <taxon>Ascomycota</taxon>
        <taxon>Pezizomycotina</taxon>
        <taxon>Pezizomycetes</taxon>
        <taxon>Pezizales</taxon>
        <taxon>Ascodesmidaceae</taxon>
        <taxon>Ascodesmis</taxon>
    </lineage>
</organism>
<dbReference type="Proteomes" id="UP000298138">
    <property type="component" value="Unassembled WGS sequence"/>
</dbReference>
<dbReference type="EMBL" id="ML220170">
    <property type="protein sequence ID" value="TGZ76649.1"/>
    <property type="molecule type" value="Genomic_DNA"/>
</dbReference>
<proteinExistence type="predicted"/>
<reference evidence="1 2" key="1">
    <citation type="submission" date="2019-04" db="EMBL/GenBank/DDBJ databases">
        <title>Comparative genomics and transcriptomics to analyze fruiting body development in filamentous ascomycetes.</title>
        <authorList>
            <consortium name="DOE Joint Genome Institute"/>
            <person name="Lutkenhaus R."/>
            <person name="Traeger S."/>
            <person name="Breuer J."/>
            <person name="Kuo A."/>
            <person name="Lipzen A."/>
            <person name="Pangilinan J."/>
            <person name="Dilworth D."/>
            <person name="Sandor L."/>
            <person name="Poggeler S."/>
            <person name="Barry K."/>
            <person name="Grigoriev I.V."/>
            <person name="Nowrousian M."/>
        </authorList>
    </citation>
    <scope>NUCLEOTIDE SEQUENCE [LARGE SCALE GENOMIC DNA]</scope>
    <source>
        <strain evidence="1 2">CBS 389.68</strain>
    </source>
</reference>
<dbReference type="InParanoid" id="A0A4S2MN77"/>
<accession>A0A4S2MN77</accession>
<dbReference type="OrthoDB" id="5510369at2759"/>
<protein>
    <submittedName>
        <fullName evidence="1">Uncharacterized protein</fullName>
    </submittedName>
</protein>
<evidence type="ECO:0000313" key="1">
    <source>
        <dbReference type="EMBL" id="TGZ76649.1"/>
    </source>
</evidence>
<dbReference type="AlphaFoldDB" id="A0A4S2MN77"/>